<feature type="transmembrane region" description="Helical" evidence="7">
    <location>
        <begin position="259"/>
        <end position="277"/>
    </location>
</feature>
<reference evidence="8 9" key="1">
    <citation type="submission" date="2024-09" db="EMBL/GenBank/DDBJ databases">
        <title>A chromosome-level genome assembly of Gray's grenadier anchovy, Coilia grayii.</title>
        <authorList>
            <person name="Fu Z."/>
        </authorList>
    </citation>
    <scope>NUCLEOTIDE SEQUENCE [LARGE SCALE GENOMIC DNA]</scope>
    <source>
        <strain evidence="8">G4</strain>
        <tissue evidence="8">Muscle</tissue>
    </source>
</reference>
<comment type="subcellular location">
    <subcellularLocation>
        <location evidence="1">Membrane</location>
        <topology evidence="1">Multi-pass membrane protein</topology>
    </subcellularLocation>
</comment>
<keyword evidence="4 7" id="KW-1133">Transmembrane helix</keyword>
<comment type="similarity">
    <text evidence="2">Belongs to the multi antimicrobial extrusion (MATE) (TC 2.A.66.1) family.</text>
</comment>
<evidence type="ECO:0000313" key="9">
    <source>
        <dbReference type="Proteomes" id="UP001591681"/>
    </source>
</evidence>
<evidence type="ECO:0000313" key="8">
    <source>
        <dbReference type="EMBL" id="KAL2096120.1"/>
    </source>
</evidence>
<dbReference type="InterPro" id="IPR045069">
    <property type="entry name" value="MATE_euk"/>
</dbReference>
<feature type="transmembrane region" description="Helical" evidence="7">
    <location>
        <begin position="283"/>
        <end position="302"/>
    </location>
</feature>
<dbReference type="PANTHER" id="PTHR11206">
    <property type="entry name" value="MULTIDRUG RESISTANCE PROTEIN"/>
    <property type="match status" value="1"/>
</dbReference>
<feature type="transmembrane region" description="Helical" evidence="7">
    <location>
        <begin position="222"/>
        <end position="247"/>
    </location>
</feature>
<evidence type="ECO:0000256" key="4">
    <source>
        <dbReference type="ARBA" id="ARBA00022989"/>
    </source>
</evidence>
<keyword evidence="5 7" id="KW-0472">Membrane</keyword>
<sequence length="435" mass="47338">MYVLAMLPAIPPIFLHLILVAYLQNQGVILPQLYMSAVTAVISLLINYTLIYWLDFGIPGCVAATSLTQFVNCFLLWGYIVWRKLYVKTWDGWSTDSLQEWGSFMKLAIPSALMYCLEWWVYEFGAFFAGMLSEDDLAAQHIVMMLAFLNYMVPLSIQGATCVRVGNALGAGDTAGAIRTSRVGFALTALLAVFQGAILASLKSVIAFIFTSEEKIAQLVSGIFTIYCFSQFFDGLVCVSMGVLLGAGRQRIAAVANLFGYYCIGLPSGIALMFSAGLQVAGFWLGLLISVCVQVTFFLTVISKMNWKTITKEAVARAGKNVCTALMPDPDQSTLQRDKEAENGHGSSSHQLQEALRVPGTGNQQQPAALLSSSQLLLRRGLATLTALLILGVGLTLHLLLPLPESSWSSRVNATMEDGNWTTAPPLEHSTDVNQ</sequence>
<feature type="transmembrane region" description="Helical" evidence="7">
    <location>
        <begin position="60"/>
        <end position="82"/>
    </location>
</feature>
<feature type="transmembrane region" description="Helical" evidence="7">
    <location>
        <begin position="184"/>
        <end position="210"/>
    </location>
</feature>
<evidence type="ECO:0000256" key="7">
    <source>
        <dbReference type="SAM" id="Phobius"/>
    </source>
</evidence>
<feature type="transmembrane region" description="Helical" evidence="7">
    <location>
        <begin position="382"/>
        <end position="401"/>
    </location>
</feature>
<organism evidence="8 9">
    <name type="scientific">Coilia grayii</name>
    <name type="common">Gray's grenadier anchovy</name>
    <dbReference type="NCBI Taxonomy" id="363190"/>
    <lineage>
        <taxon>Eukaryota</taxon>
        <taxon>Metazoa</taxon>
        <taxon>Chordata</taxon>
        <taxon>Craniata</taxon>
        <taxon>Vertebrata</taxon>
        <taxon>Euteleostomi</taxon>
        <taxon>Actinopterygii</taxon>
        <taxon>Neopterygii</taxon>
        <taxon>Teleostei</taxon>
        <taxon>Clupei</taxon>
        <taxon>Clupeiformes</taxon>
        <taxon>Clupeoidei</taxon>
        <taxon>Engraulidae</taxon>
        <taxon>Coilinae</taxon>
        <taxon>Coilia</taxon>
    </lineage>
</organism>
<dbReference type="Proteomes" id="UP001591681">
    <property type="component" value="Unassembled WGS sequence"/>
</dbReference>
<evidence type="ECO:0000256" key="1">
    <source>
        <dbReference type="ARBA" id="ARBA00004141"/>
    </source>
</evidence>
<evidence type="ECO:0000256" key="6">
    <source>
        <dbReference type="SAM" id="MobiDB-lite"/>
    </source>
</evidence>
<feature type="region of interest" description="Disordered" evidence="6">
    <location>
        <begin position="328"/>
        <end position="351"/>
    </location>
</feature>
<gene>
    <name evidence="8" type="ORF">ACEWY4_008268</name>
</gene>
<accession>A0ABD1KAC7</accession>
<name>A0ABD1KAC7_9TELE</name>
<feature type="transmembrane region" description="Helical" evidence="7">
    <location>
        <begin position="35"/>
        <end position="54"/>
    </location>
</feature>
<comment type="caution">
    <text evidence="8">The sequence shown here is derived from an EMBL/GenBank/DDBJ whole genome shotgun (WGS) entry which is preliminary data.</text>
</comment>
<keyword evidence="3 7" id="KW-0812">Transmembrane</keyword>
<dbReference type="NCBIfam" id="TIGR00797">
    <property type="entry name" value="matE"/>
    <property type="match status" value="1"/>
</dbReference>
<evidence type="ECO:0000256" key="5">
    <source>
        <dbReference type="ARBA" id="ARBA00023136"/>
    </source>
</evidence>
<dbReference type="GO" id="GO:0016020">
    <property type="term" value="C:membrane"/>
    <property type="evidence" value="ECO:0007669"/>
    <property type="project" value="UniProtKB-SubCell"/>
</dbReference>
<feature type="transmembrane region" description="Helical" evidence="7">
    <location>
        <begin position="103"/>
        <end position="122"/>
    </location>
</feature>
<evidence type="ECO:0008006" key="10">
    <source>
        <dbReference type="Google" id="ProtNLM"/>
    </source>
</evidence>
<dbReference type="InterPro" id="IPR002528">
    <property type="entry name" value="MATE_fam"/>
</dbReference>
<dbReference type="EMBL" id="JBHFQA010000007">
    <property type="protein sequence ID" value="KAL2096120.1"/>
    <property type="molecule type" value="Genomic_DNA"/>
</dbReference>
<keyword evidence="9" id="KW-1185">Reference proteome</keyword>
<protein>
    <recommendedName>
        <fullName evidence="10">Multidrug and toxin extrusion protein</fullName>
    </recommendedName>
</protein>
<dbReference type="Pfam" id="PF01554">
    <property type="entry name" value="MatE"/>
    <property type="match status" value="1"/>
</dbReference>
<evidence type="ECO:0000256" key="3">
    <source>
        <dbReference type="ARBA" id="ARBA00022692"/>
    </source>
</evidence>
<feature type="transmembrane region" description="Helical" evidence="7">
    <location>
        <begin position="142"/>
        <end position="163"/>
    </location>
</feature>
<dbReference type="CDD" id="cd13132">
    <property type="entry name" value="MATE_eukaryotic"/>
    <property type="match status" value="1"/>
</dbReference>
<evidence type="ECO:0000256" key="2">
    <source>
        <dbReference type="ARBA" id="ARBA00010199"/>
    </source>
</evidence>
<dbReference type="GO" id="GO:0015297">
    <property type="term" value="F:antiporter activity"/>
    <property type="evidence" value="ECO:0007669"/>
    <property type="project" value="UniProtKB-ARBA"/>
</dbReference>
<feature type="transmembrane region" description="Helical" evidence="7">
    <location>
        <begin position="6"/>
        <end position="23"/>
    </location>
</feature>
<dbReference type="AlphaFoldDB" id="A0ABD1KAC7"/>
<proteinExistence type="inferred from homology"/>